<gene>
    <name evidence="1" type="ORF">OTJ99_001710</name>
</gene>
<dbReference type="EC" id="3.4.13.-" evidence="1"/>
<dbReference type="Pfam" id="PF01244">
    <property type="entry name" value="Peptidase_M19"/>
    <property type="match status" value="1"/>
</dbReference>
<keyword evidence="2" id="KW-1185">Reference proteome</keyword>
<name>A0ABY7BME6_9FIRM</name>
<organism evidence="1 2">
    <name type="scientific">Caldicellulosiruptor naganoensis</name>
    <dbReference type="NCBI Taxonomy" id="29324"/>
    <lineage>
        <taxon>Bacteria</taxon>
        <taxon>Bacillati</taxon>
        <taxon>Bacillota</taxon>
        <taxon>Bacillota incertae sedis</taxon>
        <taxon>Caldicellulosiruptorales</taxon>
        <taxon>Caldicellulosiruptoraceae</taxon>
        <taxon>Caldicellulosiruptor</taxon>
    </lineage>
</organism>
<dbReference type="PROSITE" id="PS51365">
    <property type="entry name" value="RENAL_DIPEPTIDASE_2"/>
    <property type="match status" value="1"/>
</dbReference>
<dbReference type="InterPro" id="IPR032466">
    <property type="entry name" value="Metal_Hydrolase"/>
</dbReference>
<dbReference type="InterPro" id="IPR008257">
    <property type="entry name" value="Pept_M19"/>
</dbReference>
<dbReference type="Gene3D" id="3.20.20.140">
    <property type="entry name" value="Metal-dependent hydrolases"/>
    <property type="match status" value="1"/>
</dbReference>
<proteinExistence type="predicted"/>
<dbReference type="EMBL" id="CP113864">
    <property type="protein sequence ID" value="WAM32721.1"/>
    <property type="molecule type" value="Genomic_DNA"/>
</dbReference>
<protein>
    <submittedName>
        <fullName evidence="1">Membrane dipeptidase</fullName>
        <ecNumber evidence="1">3.4.13.-</ecNumber>
    </submittedName>
</protein>
<dbReference type="Proteomes" id="UP001164745">
    <property type="component" value="Chromosome"/>
</dbReference>
<evidence type="ECO:0000313" key="2">
    <source>
        <dbReference type="Proteomes" id="UP001164745"/>
    </source>
</evidence>
<keyword evidence="1" id="KW-0378">Hydrolase</keyword>
<dbReference type="GO" id="GO:0016805">
    <property type="term" value="F:dipeptidase activity"/>
    <property type="evidence" value="ECO:0007669"/>
    <property type="project" value="UniProtKB-KW"/>
</dbReference>
<evidence type="ECO:0000313" key="1">
    <source>
        <dbReference type="EMBL" id="WAM32721.1"/>
    </source>
</evidence>
<keyword evidence="1" id="KW-0645">Protease</keyword>
<dbReference type="PANTHER" id="PTHR10443">
    <property type="entry name" value="MICROSOMAL DIPEPTIDASE"/>
    <property type="match status" value="1"/>
</dbReference>
<sequence>MSFVNSLEDVEILKENGIISATLSWNHKNKLCGGAYEDGNLSSFGKEILKKLLDLNFIIDLAHAPPRTFFDVVAVVDRPFIVSHSNCWALCNHPRNLTDEQLKDCRKF</sequence>
<keyword evidence="1" id="KW-0224">Dipeptidase</keyword>
<reference evidence="1" key="1">
    <citation type="submission" date="2022-12" db="EMBL/GenBank/DDBJ databases">
        <authorList>
            <person name="Bing R.G."/>
            <person name="Willard D.J."/>
            <person name="Manesh M.J.H."/>
            <person name="Laemthong T."/>
            <person name="Crosby J.R."/>
            <person name="Kelly R.M."/>
        </authorList>
    </citation>
    <scope>NUCLEOTIDE SEQUENCE</scope>
    <source>
        <strain evidence="1">DSM 8991</strain>
    </source>
</reference>
<accession>A0ABY7BME6</accession>
<dbReference type="PANTHER" id="PTHR10443:SF12">
    <property type="entry name" value="DIPEPTIDASE"/>
    <property type="match status" value="1"/>
</dbReference>
<dbReference type="SUPFAM" id="SSF51556">
    <property type="entry name" value="Metallo-dependent hydrolases"/>
    <property type="match status" value="1"/>
</dbReference>